<evidence type="ECO:0000313" key="3">
    <source>
        <dbReference type="Proteomes" id="UP000657006"/>
    </source>
</evidence>
<dbReference type="Gene3D" id="3.20.20.80">
    <property type="entry name" value="Glycosidases"/>
    <property type="match status" value="1"/>
</dbReference>
<dbReference type="Pfam" id="PF08532">
    <property type="entry name" value="Glyco_hydro_42M"/>
    <property type="match status" value="1"/>
</dbReference>
<dbReference type="EMBL" id="JACRSQ010000042">
    <property type="protein sequence ID" value="MBC8545049.1"/>
    <property type="molecule type" value="Genomic_DNA"/>
</dbReference>
<evidence type="ECO:0000313" key="2">
    <source>
        <dbReference type="EMBL" id="MBC8545049.1"/>
    </source>
</evidence>
<evidence type="ECO:0000259" key="1">
    <source>
        <dbReference type="Pfam" id="PF08532"/>
    </source>
</evidence>
<dbReference type="SUPFAM" id="SSF51445">
    <property type="entry name" value="(Trans)glycosidases"/>
    <property type="match status" value="1"/>
</dbReference>
<dbReference type="CDD" id="cd03143">
    <property type="entry name" value="A4_beta-galactosidase_middle_domain"/>
    <property type="match status" value="1"/>
</dbReference>
<comment type="caution">
    <text evidence="2">The sequence shown here is derived from an EMBL/GenBank/DDBJ whole genome shotgun (WGS) entry which is preliminary data.</text>
</comment>
<dbReference type="Gene3D" id="3.40.50.880">
    <property type="match status" value="1"/>
</dbReference>
<dbReference type="RefSeq" id="WP_177717108.1">
    <property type="nucleotide sequence ID" value="NZ_JACRSQ010000042.1"/>
</dbReference>
<dbReference type="Pfam" id="PF14871">
    <property type="entry name" value="GHL6"/>
    <property type="match status" value="1"/>
</dbReference>
<gene>
    <name evidence="2" type="ORF">H8730_16020</name>
</gene>
<dbReference type="SUPFAM" id="SSF52317">
    <property type="entry name" value="Class I glutamine amidotransferase-like"/>
    <property type="match status" value="1"/>
</dbReference>
<dbReference type="InterPro" id="IPR013738">
    <property type="entry name" value="Beta_galactosidase_Trimer"/>
</dbReference>
<dbReference type="AlphaFoldDB" id="A0A926DWQ7"/>
<dbReference type="GO" id="GO:0004565">
    <property type="term" value="F:beta-galactosidase activity"/>
    <property type="evidence" value="ECO:0007669"/>
    <property type="project" value="InterPro"/>
</dbReference>
<reference evidence="2" key="1">
    <citation type="submission" date="2020-08" db="EMBL/GenBank/DDBJ databases">
        <title>Genome public.</title>
        <authorList>
            <person name="Liu C."/>
            <person name="Sun Q."/>
        </authorList>
    </citation>
    <scope>NUCLEOTIDE SEQUENCE</scope>
    <source>
        <strain evidence="2">NSJ-32</strain>
    </source>
</reference>
<feature type="domain" description="Beta-galactosidase trimerisation" evidence="1">
    <location>
        <begin position="374"/>
        <end position="435"/>
    </location>
</feature>
<dbReference type="Proteomes" id="UP000657006">
    <property type="component" value="Unassembled WGS sequence"/>
</dbReference>
<accession>A0A926DWQ7</accession>
<proteinExistence type="predicted"/>
<protein>
    <submittedName>
        <fullName evidence="2">Beta-galactosidase trimerization domain-containing protein</fullName>
    </submittedName>
</protein>
<dbReference type="InterPro" id="IPR028212">
    <property type="entry name" value="GHL6"/>
</dbReference>
<dbReference type="InterPro" id="IPR029062">
    <property type="entry name" value="Class_I_gatase-like"/>
</dbReference>
<dbReference type="GO" id="GO:0005975">
    <property type="term" value="P:carbohydrate metabolic process"/>
    <property type="evidence" value="ECO:0007669"/>
    <property type="project" value="InterPro"/>
</dbReference>
<name>A0A926DWQ7_9FIRM</name>
<sequence>MIQLSSRQIHLDFHTSENISGIGADFDPQAFAKTAKDASISSMTVFARGHHGWLYYPSEKFPELMHPHLANRNLLLEQVRALHSVGIKAPVYITVQWDYHSATTRPEWLIRKQDGSHEGGPFTEPGFYQSLCVNTGYYDFLADQTAEIVEMLGDELDGVFFDIVGIRPCWCAACRAEMKERGVDASDEMAVRAFAKMVIDRFKHRMTQLVRSYSKTCTIFYNAGHVGPCTKESESAYSHFELESLPSGGWGYLHFPVTARYARTLGKDCMGMTGKFHTAWGDFHSLKNQAALEFECFRMLSYGFACSIGDQLEPRGVLNPAAYRLIGRVYGPMAEREAWARPSKALVEAALITPEDPLFENQIPDSVMGASQLLEELGLQFDILDMDGDLSGYPLIILPDGLCATKEFQQKLDAYVGGGGKVLACGDGGLAENGQYPESFGVNHLGKTILYPDFVVPEGALAEGLEEGSEYVIYQQGESIQPAGADVIMGARAPYFKREHDMFCSHRYTPSAKGEMYPVATRNGNVILFAHPLFAQYRENAPFWCKKLIQNAIGLLLAEQLVSHDGPSTMTVSLLHQEEKQRVCAHILSYIPVRKSATIDIIEERTKLRNITLRLNLPQEIKAARLVPENVELTVEDGCVTIPEIDGYAIVELTY</sequence>
<keyword evidence="3" id="KW-1185">Reference proteome</keyword>
<dbReference type="InterPro" id="IPR017853">
    <property type="entry name" value="GH"/>
</dbReference>
<organism evidence="2 3">
    <name type="scientific">Bianquea renquensis</name>
    <dbReference type="NCBI Taxonomy" id="2763661"/>
    <lineage>
        <taxon>Bacteria</taxon>
        <taxon>Bacillati</taxon>
        <taxon>Bacillota</taxon>
        <taxon>Clostridia</taxon>
        <taxon>Eubacteriales</taxon>
        <taxon>Bianqueaceae</taxon>
        <taxon>Bianquea</taxon>
    </lineage>
</organism>